<dbReference type="Proteomes" id="UP000789920">
    <property type="component" value="Unassembled WGS sequence"/>
</dbReference>
<accession>A0ACA9LP76</accession>
<name>A0ACA9LP76_9GLOM</name>
<protein>
    <submittedName>
        <fullName evidence="1">4445_t:CDS:1</fullName>
    </submittedName>
</protein>
<dbReference type="EMBL" id="CAJVQC010004431">
    <property type="protein sequence ID" value="CAG8540457.1"/>
    <property type="molecule type" value="Genomic_DNA"/>
</dbReference>
<evidence type="ECO:0000313" key="1">
    <source>
        <dbReference type="EMBL" id="CAG8540457.1"/>
    </source>
</evidence>
<keyword evidence="2" id="KW-1185">Reference proteome</keyword>
<gene>
    <name evidence="1" type="ORF">RPERSI_LOCUS3529</name>
</gene>
<organism evidence="1 2">
    <name type="scientific">Racocetra persica</name>
    <dbReference type="NCBI Taxonomy" id="160502"/>
    <lineage>
        <taxon>Eukaryota</taxon>
        <taxon>Fungi</taxon>
        <taxon>Fungi incertae sedis</taxon>
        <taxon>Mucoromycota</taxon>
        <taxon>Glomeromycotina</taxon>
        <taxon>Glomeromycetes</taxon>
        <taxon>Diversisporales</taxon>
        <taxon>Gigasporaceae</taxon>
        <taxon>Racocetra</taxon>
    </lineage>
</organism>
<feature type="non-terminal residue" evidence="1">
    <location>
        <position position="1"/>
    </location>
</feature>
<evidence type="ECO:0000313" key="2">
    <source>
        <dbReference type="Proteomes" id="UP000789920"/>
    </source>
</evidence>
<comment type="caution">
    <text evidence="1">The sequence shown here is derived from an EMBL/GenBank/DDBJ whole genome shotgun (WGS) entry which is preliminary data.</text>
</comment>
<sequence>ELQEHLVDVQISSDDEDNDDDPVFDFEQDLYKQALVLTEFENDL</sequence>
<proteinExistence type="predicted"/>
<reference evidence="1" key="1">
    <citation type="submission" date="2021-06" db="EMBL/GenBank/DDBJ databases">
        <authorList>
            <person name="Kallberg Y."/>
            <person name="Tangrot J."/>
            <person name="Rosling A."/>
        </authorList>
    </citation>
    <scope>NUCLEOTIDE SEQUENCE</scope>
    <source>
        <strain evidence="1">MA461A</strain>
    </source>
</reference>